<dbReference type="CDD" id="cd00096">
    <property type="entry name" value="Ig"/>
    <property type="match status" value="1"/>
</dbReference>
<keyword evidence="10" id="KW-0393">Immunoglobulin domain</keyword>
<evidence type="ECO:0000256" key="6">
    <source>
        <dbReference type="ARBA" id="ARBA00023136"/>
    </source>
</evidence>
<keyword evidence="8" id="KW-0675">Receptor</keyword>
<keyword evidence="2" id="KW-1003">Cell membrane</keyword>
<dbReference type="SMART" id="SM00408">
    <property type="entry name" value="IGc2"/>
    <property type="match status" value="2"/>
</dbReference>
<dbReference type="SMART" id="SM00409">
    <property type="entry name" value="IG"/>
    <property type="match status" value="2"/>
</dbReference>
<feature type="chain" id="PRO_5026137060" evidence="12">
    <location>
        <begin position="21"/>
        <end position="352"/>
    </location>
</feature>
<dbReference type="PANTHER" id="PTHR25466">
    <property type="entry name" value="T-LYMPHOCYTE ACTIVATION ANTIGEN"/>
    <property type="match status" value="1"/>
</dbReference>
<evidence type="ECO:0000256" key="9">
    <source>
        <dbReference type="ARBA" id="ARBA00023180"/>
    </source>
</evidence>
<dbReference type="Pfam" id="PF07686">
    <property type="entry name" value="V-set"/>
    <property type="match status" value="1"/>
</dbReference>
<name>A0A6G1QP49_CHAAH</name>
<dbReference type="GO" id="GO:0007166">
    <property type="term" value="P:cell surface receptor signaling pathway"/>
    <property type="evidence" value="ECO:0007669"/>
    <property type="project" value="TreeGrafter"/>
</dbReference>
<dbReference type="PROSITE" id="PS50835">
    <property type="entry name" value="IG_LIKE"/>
    <property type="match status" value="2"/>
</dbReference>
<dbReference type="SUPFAM" id="SSF48726">
    <property type="entry name" value="Immunoglobulin"/>
    <property type="match status" value="2"/>
</dbReference>
<feature type="transmembrane region" description="Helical" evidence="11">
    <location>
        <begin position="316"/>
        <end position="338"/>
    </location>
</feature>
<keyword evidence="5 11" id="KW-1133">Transmembrane helix</keyword>
<evidence type="ECO:0000256" key="12">
    <source>
        <dbReference type="SAM" id="SignalP"/>
    </source>
</evidence>
<feature type="domain" description="Ig-like" evidence="13">
    <location>
        <begin position="190"/>
        <end position="300"/>
    </location>
</feature>
<dbReference type="GO" id="GO:0042130">
    <property type="term" value="P:negative regulation of T cell proliferation"/>
    <property type="evidence" value="ECO:0007669"/>
    <property type="project" value="TreeGrafter"/>
</dbReference>
<evidence type="ECO:0000256" key="5">
    <source>
        <dbReference type="ARBA" id="ARBA00022989"/>
    </source>
</evidence>
<dbReference type="InterPro" id="IPR003599">
    <property type="entry name" value="Ig_sub"/>
</dbReference>
<dbReference type="GO" id="GO:0031295">
    <property type="term" value="P:T cell costimulation"/>
    <property type="evidence" value="ECO:0007669"/>
    <property type="project" value="TreeGrafter"/>
</dbReference>
<dbReference type="InterPro" id="IPR013151">
    <property type="entry name" value="Immunoglobulin_dom"/>
</dbReference>
<reference evidence="15" key="2">
    <citation type="submission" date="2019-02" db="EMBL/GenBank/DDBJ databases">
        <title>Opniocepnalus argus Var Kimnra genome.</title>
        <authorList>
            <person name="Zhou C."/>
            <person name="Xiao S."/>
        </authorList>
    </citation>
    <scope>NUCLEOTIDE SEQUENCE [LARGE SCALE GENOMIC DNA]</scope>
</reference>
<dbReference type="Pfam" id="PF22705">
    <property type="entry name" value="C2-set_3"/>
    <property type="match status" value="1"/>
</dbReference>
<comment type="subcellular location">
    <subcellularLocation>
        <location evidence="1">Cell membrane</location>
        <topology evidence="1">Single-pass type I membrane protein</topology>
    </subcellularLocation>
</comment>
<evidence type="ECO:0000256" key="2">
    <source>
        <dbReference type="ARBA" id="ARBA00022475"/>
    </source>
</evidence>
<keyword evidence="7" id="KW-1015">Disulfide bond</keyword>
<dbReference type="EMBL" id="CM015730">
    <property type="protein sequence ID" value="KAF3703856.1"/>
    <property type="molecule type" value="Genomic_DNA"/>
</dbReference>
<dbReference type="AlphaFoldDB" id="A0A6G1QP49"/>
<dbReference type="SMART" id="SM00406">
    <property type="entry name" value="IGv"/>
    <property type="match status" value="2"/>
</dbReference>
<dbReference type="Pfam" id="PF00047">
    <property type="entry name" value="ig"/>
    <property type="match status" value="1"/>
</dbReference>
<evidence type="ECO:0000256" key="8">
    <source>
        <dbReference type="ARBA" id="ARBA00023170"/>
    </source>
</evidence>
<evidence type="ECO:0000256" key="11">
    <source>
        <dbReference type="SAM" id="Phobius"/>
    </source>
</evidence>
<dbReference type="InterPro" id="IPR051713">
    <property type="entry name" value="T-cell_Activation_Regulation"/>
</dbReference>
<dbReference type="FunFam" id="2.60.40.10:FF:000142">
    <property type="entry name" value="V-set domain-containing T-cell activation inhibitor 1"/>
    <property type="match status" value="1"/>
</dbReference>
<keyword evidence="3 11" id="KW-0812">Transmembrane</keyword>
<evidence type="ECO:0000256" key="4">
    <source>
        <dbReference type="ARBA" id="ARBA00022729"/>
    </source>
</evidence>
<gene>
    <name evidence="14" type="ORF">EXN66_Car019544</name>
</gene>
<evidence type="ECO:0000256" key="10">
    <source>
        <dbReference type="ARBA" id="ARBA00023319"/>
    </source>
</evidence>
<dbReference type="GO" id="GO:0006955">
    <property type="term" value="P:immune response"/>
    <property type="evidence" value="ECO:0007669"/>
    <property type="project" value="TreeGrafter"/>
</dbReference>
<keyword evidence="4 12" id="KW-0732">Signal</keyword>
<dbReference type="InterPro" id="IPR003598">
    <property type="entry name" value="Ig_sub2"/>
</dbReference>
<dbReference type="InterPro" id="IPR036179">
    <property type="entry name" value="Ig-like_dom_sf"/>
</dbReference>
<sequence>MVSFKVFLLVPTFLWTFIRADTDVSCDFMQSCILPCSFQAESEEIIHWILTAGNRPVYSYYYNQNQLAHQDQTFKGRTSLFKEQISRGNASLQLTGVQVQDQGRYKCYTSTIRGNKETYINLRVDAPVSKIHIEQVGNRITCSSEGIYPEPEITWSTNPPSTFKNTTTVQQTEQQLYNISSSLILSDHVPDVDHSCSISTRRNSRRATRFKQTSINGSSSETIPCAISNQPITSFLWRFNHSQIIVENTGGTGRHSVSEEWRPYVKKVSDTGSLTLQDLTPDQGGIYTCEASDAEETRVSNTILWLEKQQDTSHSWIVGLIVAAVFAAAAAVAVIVLYRKNKLPCCKQDDII</sequence>
<organism evidence="14 15">
    <name type="scientific">Channa argus</name>
    <name type="common">Northern snakehead</name>
    <name type="synonym">Ophicephalus argus</name>
    <dbReference type="NCBI Taxonomy" id="215402"/>
    <lineage>
        <taxon>Eukaryota</taxon>
        <taxon>Metazoa</taxon>
        <taxon>Chordata</taxon>
        <taxon>Craniata</taxon>
        <taxon>Vertebrata</taxon>
        <taxon>Euteleostomi</taxon>
        <taxon>Actinopterygii</taxon>
        <taxon>Neopterygii</taxon>
        <taxon>Teleostei</taxon>
        <taxon>Neoteleostei</taxon>
        <taxon>Acanthomorphata</taxon>
        <taxon>Anabantaria</taxon>
        <taxon>Anabantiformes</taxon>
        <taxon>Channoidei</taxon>
        <taxon>Channidae</taxon>
        <taxon>Channa</taxon>
    </lineage>
</organism>
<dbReference type="GO" id="GO:0042102">
    <property type="term" value="P:positive regulation of T cell proliferation"/>
    <property type="evidence" value="ECO:0007669"/>
    <property type="project" value="TreeGrafter"/>
</dbReference>
<evidence type="ECO:0000256" key="3">
    <source>
        <dbReference type="ARBA" id="ARBA00022692"/>
    </source>
</evidence>
<feature type="signal peptide" evidence="12">
    <location>
        <begin position="1"/>
        <end position="20"/>
    </location>
</feature>
<dbReference type="InterPro" id="IPR013783">
    <property type="entry name" value="Ig-like_fold"/>
</dbReference>
<dbReference type="CDD" id="cd16091">
    <property type="entry name" value="IgV_HHLA2"/>
    <property type="match status" value="1"/>
</dbReference>
<evidence type="ECO:0000313" key="14">
    <source>
        <dbReference type="EMBL" id="KAF3703856.1"/>
    </source>
</evidence>
<keyword evidence="15" id="KW-1185">Reference proteome</keyword>
<evidence type="ECO:0000313" key="15">
    <source>
        <dbReference type="Proteomes" id="UP000503349"/>
    </source>
</evidence>
<evidence type="ECO:0000256" key="1">
    <source>
        <dbReference type="ARBA" id="ARBA00004251"/>
    </source>
</evidence>
<dbReference type="Proteomes" id="UP000503349">
    <property type="component" value="Chromosome 19"/>
</dbReference>
<dbReference type="InterPro" id="IPR053896">
    <property type="entry name" value="BTN3A2-like_Ig-C"/>
</dbReference>
<feature type="domain" description="Ig-like" evidence="13">
    <location>
        <begin position="11"/>
        <end position="125"/>
    </location>
</feature>
<keyword evidence="9" id="KW-0325">Glycoprotein</keyword>
<dbReference type="GO" id="GO:0009897">
    <property type="term" value="C:external side of plasma membrane"/>
    <property type="evidence" value="ECO:0007669"/>
    <property type="project" value="TreeGrafter"/>
</dbReference>
<dbReference type="GO" id="GO:0071222">
    <property type="term" value="P:cellular response to lipopolysaccharide"/>
    <property type="evidence" value="ECO:0007669"/>
    <property type="project" value="TreeGrafter"/>
</dbReference>
<accession>A0A6G1QP49</accession>
<dbReference type="InterPro" id="IPR007110">
    <property type="entry name" value="Ig-like_dom"/>
</dbReference>
<dbReference type="InterPro" id="IPR013106">
    <property type="entry name" value="Ig_V-set"/>
</dbReference>
<proteinExistence type="predicted"/>
<evidence type="ECO:0000256" key="7">
    <source>
        <dbReference type="ARBA" id="ARBA00023157"/>
    </source>
</evidence>
<keyword evidence="6 11" id="KW-0472">Membrane</keyword>
<dbReference type="Gene3D" id="2.60.40.10">
    <property type="entry name" value="Immunoglobulins"/>
    <property type="match status" value="3"/>
</dbReference>
<reference evidence="14 15" key="1">
    <citation type="submission" date="2019-02" db="EMBL/GenBank/DDBJ databases">
        <title>Opniocepnalus argus genome.</title>
        <authorList>
            <person name="Zhou C."/>
            <person name="Xiao S."/>
        </authorList>
    </citation>
    <scope>NUCLEOTIDE SEQUENCE [LARGE SCALE GENOMIC DNA]</scope>
    <source>
        <strain evidence="14">OARG1902GOOAL</strain>
        <tissue evidence="14">Muscle</tissue>
    </source>
</reference>
<protein>
    <submittedName>
        <fullName evidence="14">HERV-H LTR-associating protein 2</fullName>
    </submittedName>
</protein>
<dbReference type="OrthoDB" id="9983389at2759"/>
<evidence type="ECO:0000259" key="13">
    <source>
        <dbReference type="PROSITE" id="PS50835"/>
    </source>
</evidence>
<dbReference type="PANTHER" id="PTHR25466:SF14">
    <property type="entry name" value="BUTYROPHILIN SUBFAMILY 2 MEMBER A2-LIKE-RELATED"/>
    <property type="match status" value="1"/>
</dbReference>